<proteinExistence type="predicted"/>
<evidence type="ECO:0000256" key="1">
    <source>
        <dbReference type="SAM" id="MobiDB-lite"/>
    </source>
</evidence>
<evidence type="ECO:0000313" key="3">
    <source>
        <dbReference type="Proteomes" id="UP001419268"/>
    </source>
</evidence>
<keyword evidence="3" id="KW-1185">Reference proteome</keyword>
<dbReference type="EMBL" id="JBBNAG010000005">
    <property type="protein sequence ID" value="KAK9132334.1"/>
    <property type="molecule type" value="Genomic_DNA"/>
</dbReference>
<gene>
    <name evidence="2" type="ORF">Scep_011862</name>
</gene>
<reference evidence="2 3" key="1">
    <citation type="submission" date="2024-01" db="EMBL/GenBank/DDBJ databases">
        <title>Genome assemblies of Stephania.</title>
        <authorList>
            <person name="Yang L."/>
        </authorList>
    </citation>
    <scope>NUCLEOTIDE SEQUENCE [LARGE SCALE GENOMIC DNA]</scope>
    <source>
        <strain evidence="2">JXDWG</strain>
        <tissue evidence="2">Leaf</tissue>
    </source>
</reference>
<dbReference type="AlphaFoldDB" id="A0AAP0JE65"/>
<feature type="compositionally biased region" description="Low complexity" evidence="1">
    <location>
        <begin position="78"/>
        <end position="88"/>
    </location>
</feature>
<dbReference type="Proteomes" id="UP001419268">
    <property type="component" value="Unassembled WGS sequence"/>
</dbReference>
<evidence type="ECO:0000313" key="2">
    <source>
        <dbReference type="EMBL" id="KAK9132334.1"/>
    </source>
</evidence>
<protein>
    <submittedName>
        <fullName evidence="2">Uncharacterized protein</fullName>
    </submittedName>
</protein>
<sequence>MKMVCQWRDYLTWVSNVRWRGTESTIATNNSDDGEGFRGNDGRRIGIQSQVRQTARASEAATEDDEGFRGSDGRRRGLQMQRRQTARA</sequence>
<accession>A0AAP0JE65</accession>
<organism evidence="2 3">
    <name type="scientific">Stephania cephalantha</name>
    <dbReference type="NCBI Taxonomy" id="152367"/>
    <lineage>
        <taxon>Eukaryota</taxon>
        <taxon>Viridiplantae</taxon>
        <taxon>Streptophyta</taxon>
        <taxon>Embryophyta</taxon>
        <taxon>Tracheophyta</taxon>
        <taxon>Spermatophyta</taxon>
        <taxon>Magnoliopsida</taxon>
        <taxon>Ranunculales</taxon>
        <taxon>Menispermaceae</taxon>
        <taxon>Menispermoideae</taxon>
        <taxon>Cissampelideae</taxon>
        <taxon>Stephania</taxon>
    </lineage>
</organism>
<name>A0AAP0JE65_9MAGN</name>
<comment type="caution">
    <text evidence="2">The sequence shown here is derived from an EMBL/GenBank/DDBJ whole genome shotgun (WGS) entry which is preliminary data.</text>
</comment>
<feature type="region of interest" description="Disordered" evidence="1">
    <location>
        <begin position="48"/>
        <end position="88"/>
    </location>
</feature>